<dbReference type="EMBL" id="CP060632">
    <property type="protein sequence ID" value="QNL98993.1"/>
    <property type="molecule type" value="Genomic_DNA"/>
</dbReference>
<evidence type="ECO:0000313" key="2">
    <source>
        <dbReference type="Proteomes" id="UP000515819"/>
    </source>
</evidence>
<proteinExistence type="predicted"/>
<accession>A0A7G9FKB2</accession>
<evidence type="ECO:0000313" key="1">
    <source>
        <dbReference type="EMBL" id="QNL98993.1"/>
    </source>
</evidence>
<reference evidence="1 2" key="1">
    <citation type="submission" date="2020-08" db="EMBL/GenBank/DDBJ databases">
        <authorList>
            <person name="Liu C."/>
            <person name="Sun Q."/>
        </authorList>
    </citation>
    <scope>NUCLEOTIDE SEQUENCE [LARGE SCALE GENOMIC DNA]</scope>
    <source>
        <strain evidence="1 2">NSJ-4</strain>
    </source>
</reference>
<dbReference type="KEGG" id="wcp:H9Q76_09605"/>
<organism evidence="1 2">
    <name type="scientific">Wujia chipingensis</name>
    <dbReference type="NCBI Taxonomy" id="2763670"/>
    <lineage>
        <taxon>Bacteria</taxon>
        <taxon>Bacillati</taxon>
        <taxon>Bacillota</taxon>
        <taxon>Clostridia</taxon>
        <taxon>Lachnospirales</taxon>
        <taxon>Lachnospiraceae</taxon>
        <taxon>Wujia</taxon>
    </lineage>
</organism>
<dbReference type="Proteomes" id="UP000515819">
    <property type="component" value="Chromosome"/>
</dbReference>
<dbReference type="AlphaFoldDB" id="A0A7G9FKB2"/>
<keyword evidence="2" id="KW-1185">Reference proteome</keyword>
<name>A0A7G9FKB2_9FIRM</name>
<protein>
    <submittedName>
        <fullName evidence="1">Uncharacterized protein</fullName>
    </submittedName>
</protein>
<sequence length="86" mass="10097">MINRIKGLQNQMNLNVDKRNDIIRINRLAKTAIDIFNDILNKKSLDKKDLELIIDKIIVFEDRIHVKLKADIDNLLKVGVVTTFYY</sequence>
<dbReference type="RefSeq" id="WP_177982445.1">
    <property type="nucleotide sequence ID" value="NZ_CP060632.1"/>
</dbReference>
<gene>
    <name evidence="1" type="ORF">H9Q76_09605</name>
</gene>